<dbReference type="EMBL" id="JABSTQ010010862">
    <property type="protein sequence ID" value="KAG0417286.1"/>
    <property type="molecule type" value="Genomic_DNA"/>
</dbReference>
<keyword evidence="2" id="KW-1185">Reference proteome</keyword>
<comment type="caution">
    <text evidence="1">The sequence shown here is derived from an EMBL/GenBank/DDBJ whole genome shotgun (WGS) entry which is preliminary data.</text>
</comment>
<name>A0AC60PCG6_IXOPE</name>
<evidence type="ECO:0000313" key="2">
    <source>
        <dbReference type="Proteomes" id="UP000805193"/>
    </source>
</evidence>
<sequence length="271" mass="29953">MSMKEQRSQSLSVARSRSSDGASRGNPDRLVGAWSSVTRHVVDVHADHPGMYTKCLHQPIEDGEWLVPVSVYFYALTWLNLDRAEANRLVGWTKPDPAATTEHKLTPVATNRHSSGTEQHLDMDEEGRRRSERNRTPQTAAVGPPRLPATVATGTGSTSHGGSDDATMSQDVVAGQDSERSDTDTVGQSRWSWIVRVLGCGMKQVSHACDRFSHGGLYSLLYNNLTPRQITCRSIQPSLDCWWNVCWACQRYSLPHVVGVGAFRILTCHAI</sequence>
<evidence type="ECO:0000313" key="1">
    <source>
        <dbReference type="EMBL" id="KAG0417286.1"/>
    </source>
</evidence>
<accession>A0AC60PCG6</accession>
<proteinExistence type="predicted"/>
<dbReference type="Proteomes" id="UP000805193">
    <property type="component" value="Unassembled WGS sequence"/>
</dbReference>
<reference evidence="1 2" key="1">
    <citation type="journal article" date="2020" name="Cell">
        <title>Large-Scale Comparative Analyses of Tick Genomes Elucidate Their Genetic Diversity and Vector Capacities.</title>
        <authorList>
            <consortium name="Tick Genome and Microbiome Consortium (TIGMIC)"/>
            <person name="Jia N."/>
            <person name="Wang J."/>
            <person name="Shi W."/>
            <person name="Du L."/>
            <person name="Sun Y."/>
            <person name="Zhan W."/>
            <person name="Jiang J.F."/>
            <person name="Wang Q."/>
            <person name="Zhang B."/>
            <person name="Ji P."/>
            <person name="Bell-Sakyi L."/>
            <person name="Cui X.M."/>
            <person name="Yuan T.T."/>
            <person name="Jiang B.G."/>
            <person name="Yang W.F."/>
            <person name="Lam T.T."/>
            <person name="Chang Q.C."/>
            <person name="Ding S.J."/>
            <person name="Wang X.J."/>
            <person name="Zhu J.G."/>
            <person name="Ruan X.D."/>
            <person name="Zhao L."/>
            <person name="Wei J.T."/>
            <person name="Ye R.Z."/>
            <person name="Que T.C."/>
            <person name="Du C.H."/>
            <person name="Zhou Y.H."/>
            <person name="Cheng J.X."/>
            <person name="Dai P.F."/>
            <person name="Guo W.B."/>
            <person name="Han X.H."/>
            <person name="Huang E.J."/>
            <person name="Li L.F."/>
            <person name="Wei W."/>
            <person name="Gao Y.C."/>
            <person name="Liu J.Z."/>
            <person name="Shao H.Z."/>
            <person name="Wang X."/>
            <person name="Wang C.C."/>
            <person name="Yang T.C."/>
            <person name="Huo Q.B."/>
            <person name="Li W."/>
            <person name="Chen H.Y."/>
            <person name="Chen S.E."/>
            <person name="Zhou L.G."/>
            <person name="Ni X.B."/>
            <person name="Tian J.H."/>
            <person name="Sheng Y."/>
            <person name="Liu T."/>
            <person name="Pan Y.S."/>
            <person name="Xia L.Y."/>
            <person name="Li J."/>
            <person name="Zhao F."/>
            <person name="Cao W.C."/>
        </authorList>
    </citation>
    <scope>NUCLEOTIDE SEQUENCE [LARGE SCALE GENOMIC DNA]</scope>
    <source>
        <strain evidence="1">Iper-2018</strain>
    </source>
</reference>
<gene>
    <name evidence="1" type="ORF">HPB47_005731</name>
</gene>
<organism evidence="1 2">
    <name type="scientific">Ixodes persulcatus</name>
    <name type="common">Taiga tick</name>
    <dbReference type="NCBI Taxonomy" id="34615"/>
    <lineage>
        <taxon>Eukaryota</taxon>
        <taxon>Metazoa</taxon>
        <taxon>Ecdysozoa</taxon>
        <taxon>Arthropoda</taxon>
        <taxon>Chelicerata</taxon>
        <taxon>Arachnida</taxon>
        <taxon>Acari</taxon>
        <taxon>Parasitiformes</taxon>
        <taxon>Ixodida</taxon>
        <taxon>Ixodoidea</taxon>
        <taxon>Ixodidae</taxon>
        <taxon>Ixodinae</taxon>
        <taxon>Ixodes</taxon>
    </lineage>
</organism>
<protein>
    <submittedName>
        <fullName evidence="1">Uncharacterized protein</fullName>
    </submittedName>
</protein>